<dbReference type="GO" id="GO:0006310">
    <property type="term" value="P:DNA recombination"/>
    <property type="evidence" value="ECO:0007669"/>
    <property type="project" value="InterPro"/>
</dbReference>
<dbReference type="Proteomes" id="UP000005496">
    <property type="component" value="Unassembled WGS sequence"/>
</dbReference>
<evidence type="ECO:0000313" key="2">
    <source>
        <dbReference type="Proteomes" id="UP000005496"/>
    </source>
</evidence>
<sequence length="204" mass="23517">MGILSSSVSLTRYRIVENVPDELVSEVPQRLKSNAFREIDQTSDERSFGWVCFDDLLDNQWHTASPHKGHYLAFALRLDTRRIPPAVMKKYLRLALEEARREQESRGRKIVTRDHKAEIKDRVKQTLMGKTLPVPAVFDVVWDVSSHLVYLGSVSPKVRQLFEDQFTQSFDLSLEPQTPYFLAASLVKEHEKKMLDEVEASIMA</sequence>
<dbReference type="EMBL" id="ACJN02000003">
    <property type="protein sequence ID" value="EFI33247.1"/>
    <property type="molecule type" value="Genomic_DNA"/>
</dbReference>
<organism evidence="1 2">
    <name type="scientific">Desulfonatronospira thiodismutans ASO3-1</name>
    <dbReference type="NCBI Taxonomy" id="555779"/>
    <lineage>
        <taxon>Bacteria</taxon>
        <taxon>Pseudomonadati</taxon>
        <taxon>Thermodesulfobacteriota</taxon>
        <taxon>Desulfovibrionia</taxon>
        <taxon>Desulfovibrionales</taxon>
        <taxon>Desulfonatronovibrionaceae</taxon>
        <taxon>Desulfonatronospira</taxon>
    </lineage>
</organism>
<protein>
    <submittedName>
        <fullName evidence="1">Uncharacterized protein</fullName>
    </submittedName>
</protein>
<name>D6SRD1_9BACT</name>
<comment type="caution">
    <text evidence="1">The sequence shown here is derived from an EMBL/GenBank/DDBJ whole genome shotgun (WGS) entry which is preliminary data.</text>
</comment>
<gene>
    <name evidence="1" type="ORF">Dthio_PD0573</name>
</gene>
<dbReference type="AlphaFoldDB" id="D6SRD1"/>
<proteinExistence type="predicted"/>
<dbReference type="Pfam" id="PF04381">
    <property type="entry name" value="RdgC"/>
    <property type="match status" value="1"/>
</dbReference>
<dbReference type="RefSeq" id="WP_008870605.1">
    <property type="nucleotide sequence ID" value="NZ_ACJN02000003.1"/>
</dbReference>
<dbReference type="OrthoDB" id="9793997at2"/>
<dbReference type="InterPro" id="IPR007476">
    <property type="entry name" value="RdgC"/>
</dbReference>
<reference evidence="1" key="1">
    <citation type="submission" date="2010-05" db="EMBL/GenBank/DDBJ databases">
        <title>The draft genome of Desulfonatronospira thiodismutans ASO3-1.</title>
        <authorList>
            <consortium name="US DOE Joint Genome Institute (JGI-PGF)"/>
            <person name="Lucas S."/>
            <person name="Copeland A."/>
            <person name="Lapidus A."/>
            <person name="Cheng J.-F."/>
            <person name="Bruce D."/>
            <person name="Goodwin L."/>
            <person name="Pitluck S."/>
            <person name="Chertkov O."/>
            <person name="Brettin T."/>
            <person name="Detter J.C."/>
            <person name="Han C."/>
            <person name="Land M.L."/>
            <person name="Hauser L."/>
            <person name="Kyrpides N."/>
            <person name="Mikhailova N."/>
            <person name="Muyzer G."/>
            <person name="Woyke T."/>
        </authorList>
    </citation>
    <scope>NUCLEOTIDE SEQUENCE [LARGE SCALE GENOMIC DNA]</scope>
    <source>
        <strain evidence="1">ASO3-1</strain>
    </source>
</reference>
<keyword evidence="2" id="KW-1185">Reference proteome</keyword>
<evidence type="ECO:0000313" key="1">
    <source>
        <dbReference type="EMBL" id="EFI33247.1"/>
    </source>
</evidence>
<dbReference type="eggNOG" id="COG2974">
    <property type="taxonomic scope" value="Bacteria"/>
</dbReference>
<accession>D6SRD1</accession>